<dbReference type="AlphaFoldDB" id="A0A0A9HI20"/>
<reference evidence="1" key="2">
    <citation type="journal article" date="2015" name="Data Brief">
        <title>Shoot transcriptome of the giant reed, Arundo donax.</title>
        <authorList>
            <person name="Barrero R.A."/>
            <person name="Guerrero F.D."/>
            <person name="Moolhuijzen P."/>
            <person name="Goolsby J.A."/>
            <person name="Tidwell J."/>
            <person name="Bellgard S.E."/>
            <person name="Bellgard M.I."/>
        </authorList>
    </citation>
    <scope>NUCLEOTIDE SEQUENCE</scope>
    <source>
        <tissue evidence="1">Shoot tissue taken approximately 20 cm above the soil surface</tissue>
    </source>
</reference>
<name>A0A0A9HI20_ARUDO</name>
<accession>A0A0A9HI20</accession>
<evidence type="ECO:0000313" key="1">
    <source>
        <dbReference type="EMBL" id="JAE36815.1"/>
    </source>
</evidence>
<proteinExistence type="predicted"/>
<protein>
    <submittedName>
        <fullName evidence="1">Uncharacterized protein</fullName>
    </submittedName>
</protein>
<organism evidence="1">
    <name type="scientific">Arundo donax</name>
    <name type="common">Giant reed</name>
    <name type="synonym">Donax arundinaceus</name>
    <dbReference type="NCBI Taxonomy" id="35708"/>
    <lineage>
        <taxon>Eukaryota</taxon>
        <taxon>Viridiplantae</taxon>
        <taxon>Streptophyta</taxon>
        <taxon>Embryophyta</taxon>
        <taxon>Tracheophyta</taxon>
        <taxon>Spermatophyta</taxon>
        <taxon>Magnoliopsida</taxon>
        <taxon>Liliopsida</taxon>
        <taxon>Poales</taxon>
        <taxon>Poaceae</taxon>
        <taxon>PACMAD clade</taxon>
        <taxon>Arundinoideae</taxon>
        <taxon>Arundineae</taxon>
        <taxon>Arundo</taxon>
    </lineage>
</organism>
<sequence>MSGSFPKTLSAMPCSFSLLCSDSCILEWSEALLLPFAYELFTSEANAVTPRLCNL</sequence>
<reference evidence="1" key="1">
    <citation type="submission" date="2014-09" db="EMBL/GenBank/DDBJ databases">
        <authorList>
            <person name="Magalhaes I.L.F."/>
            <person name="Oliveira U."/>
            <person name="Santos F.R."/>
            <person name="Vidigal T.H.D.A."/>
            <person name="Brescovit A.D."/>
            <person name="Santos A.J."/>
        </authorList>
    </citation>
    <scope>NUCLEOTIDE SEQUENCE</scope>
    <source>
        <tissue evidence="1">Shoot tissue taken approximately 20 cm above the soil surface</tissue>
    </source>
</reference>
<dbReference type="EMBL" id="GBRH01161081">
    <property type="protein sequence ID" value="JAE36815.1"/>
    <property type="molecule type" value="Transcribed_RNA"/>
</dbReference>